<keyword evidence="2" id="KW-1185">Reference proteome</keyword>
<dbReference type="EMBL" id="DF142829">
    <property type="protein sequence ID" value="GAA47192.1"/>
    <property type="molecule type" value="Genomic_DNA"/>
</dbReference>
<name>G7Y2K5_CLOSI</name>
<evidence type="ECO:0000313" key="2">
    <source>
        <dbReference type="Proteomes" id="UP000008909"/>
    </source>
</evidence>
<proteinExistence type="predicted"/>
<organism evidence="1 2">
    <name type="scientific">Clonorchis sinensis</name>
    <name type="common">Chinese liver fluke</name>
    <dbReference type="NCBI Taxonomy" id="79923"/>
    <lineage>
        <taxon>Eukaryota</taxon>
        <taxon>Metazoa</taxon>
        <taxon>Spiralia</taxon>
        <taxon>Lophotrochozoa</taxon>
        <taxon>Platyhelminthes</taxon>
        <taxon>Trematoda</taxon>
        <taxon>Digenea</taxon>
        <taxon>Opisthorchiida</taxon>
        <taxon>Opisthorchiata</taxon>
        <taxon>Opisthorchiidae</taxon>
        <taxon>Clonorchis</taxon>
    </lineage>
</organism>
<gene>
    <name evidence="1" type="ORF">CLF_100064</name>
</gene>
<evidence type="ECO:0000313" key="1">
    <source>
        <dbReference type="EMBL" id="GAA47192.1"/>
    </source>
</evidence>
<reference key="2">
    <citation type="submission" date="2011-10" db="EMBL/GenBank/DDBJ databases">
        <title>The genome and transcriptome sequence of Clonorchis sinensis provide insights into the carcinogenic liver fluke.</title>
        <authorList>
            <person name="Wang X."/>
            <person name="Huang Y."/>
            <person name="Chen W."/>
            <person name="Liu H."/>
            <person name="Guo L."/>
            <person name="Chen Y."/>
            <person name="Luo F."/>
            <person name="Zhou W."/>
            <person name="Sun J."/>
            <person name="Mao Q."/>
            <person name="Liang P."/>
            <person name="Zhou C."/>
            <person name="Tian Y."/>
            <person name="Men J."/>
            <person name="Lv X."/>
            <person name="Huang L."/>
            <person name="Zhou J."/>
            <person name="Hu Y."/>
            <person name="Li R."/>
            <person name="Zhang F."/>
            <person name="Lei H."/>
            <person name="Li X."/>
            <person name="Hu X."/>
            <person name="Liang C."/>
            <person name="Xu J."/>
            <person name="Wu Z."/>
            <person name="Yu X."/>
        </authorList>
    </citation>
    <scope>NUCLEOTIDE SEQUENCE</scope>
    <source>
        <strain>Henan</strain>
    </source>
</reference>
<accession>G7Y2K5</accession>
<dbReference type="Proteomes" id="UP000008909">
    <property type="component" value="Unassembled WGS sequence"/>
</dbReference>
<dbReference type="AlphaFoldDB" id="G7Y2K5"/>
<reference evidence="1" key="1">
    <citation type="journal article" date="2011" name="Genome Biol.">
        <title>The draft genome of the carcinogenic human liver fluke Clonorchis sinensis.</title>
        <authorList>
            <person name="Wang X."/>
            <person name="Chen W."/>
            <person name="Huang Y."/>
            <person name="Sun J."/>
            <person name="Men J."/>
            <person name="Liu H."/>
            <person name="Luo F."/>
            <person name="Guo L."/>
            <person name="Lv X."/>
            <person name="Deng C."/>
            <person name="Zhou C."/>
            <person name="Fan Y."/>
            <person name="Li X."/>
            <person name="Huang L."/>
            <person name="Hu Y."/>
            <person name="Liang C."/>
            <person name="Hu X."/>
            <person name="Xu J."/>
            <person name="Yu X."/>
        </authorList>
    </citation>
    <scope>NUCLEOTIDE SEQUENCE [LARGE SCALE GENOMIC DNA]</scope>
    <source>
        <strain evidence="1">Henan</strain>
    </source>
</reference>
<protein>
    <submittedName>
        <fullName evidence="1">Uncharacterized protein</fullName>
    </submittedName>
</protein>
<sequence>MPWGKYLRTVNTEMQNWSSRLTWILDQVPVKRGTIPMMFTYRPFDDHQGCAGSSRAEWSSRGSSDRFISRMDSDAHKRNALQPVFRARQMISDIVAIMWLTLGSWYLCGGCKKPNTLGQPKLDDLRNRISGLRSRILSDRRVIMRPKYDARHEHTNEHNQNLVVDFGSMSNIFSSVNDVCNIHLDRLVMEKPNDNCRVTKTILCSTFRFFMKHLLDMTLDVEETGPDRHAVESKLTSVAPLAEGSNAGLKKPSSGTGPCGVKACAGLSTMCHIINRCQAQPKFSDSMASHLRYLSGQQPPQQPGYCDG</sequence>